<organism evidence="1 2">
    <name type="scientific">Arctium lappa</name>
    <name type="common">Greater burdock</name>
    <name type="synonym">Lappa major</name>
    <dbReference type="NCBI Taxonomy" id="4217"/>
    <lineage>
        <taxon>Eukaryota</taxon>
        <taxon>Viridiplantae</taxon>
        <taxon>Streptophyta</taxon>
        <taxon>Embryophyta</taxon>
        <taxon>Tracheophyta</taxon>
        <taxon>Spermatophyta</taxon>
        <taxon>Magnoliopsida</taxon>
        <taxon>eudicotyledons</taxon>
        <taxon>Gunneridae</taxon>
        <taxon>Pentapetalae</taxon>
        <taxon>asterids</taxon>
        <taxon>campanulids</taxon>
        <taxon>Asterales</taxon>
        <taxon>Asteraceae</taxon>
        <taxon>Carduoideae</taxon>
        <taxon>Cardueae</taxon>
        <taxon>Arctiinae</taxon>
        <taxon>Arctium</taxon>
    </lineage>
</organism>
<name>A0ACB8YGK2_ARCLA</name>
<dbReference type="Proteomes" id="UP001055879">
    <property type="component" value="Linkage Group LG12"/>
</dbReference>
<reference evidence="1 2" key="2">
    <citation type="journal article" date="2022" name="Mol. Ecol. Resour.">
        <title>The genomes of chicory, endive, great burdock and yacon provide insights into Asteraceae paleo-polyploidization history and plant inulin production.</title>
        <authorList>
            <person name="Fan W."/>
            <person name="Wang S."/>
            <person name="Wang H."/>
            <person name="Wang A."/>
            <person name="Jiang F."/>
            <person name="Liu H."/>
            <person name="Zhao H."/>
            <person name="Xu D."/>
            <person name="Zhang Y."/>
        </authorList>
    </citation>
    <scope>NUCLEOTIDE SEQUENCE [LARGE SCALE GENOMIC DNA]</scope>
    <source>
        <strain evidence="2">cv. Niubang</strain>
    </source>
</reference>
<sequence>MVIFILVKLDIPISITLFCEKKKNKEDFRASNNNNNKQPSQSHQDSCFNPISLQIHHLHRSHLQFSR</sequence>
<accession>A0ACB8YGK2</accession>
<protein>
    <submittedName>
        <fullName evidence="1">Uncharacterized protein</fullName>
    </submittedName>
</protein>
<reference evidence="2" key="1">
    <citation type="journal article" date="2022" name="Mol. Ecol. Resour.">
        <title>The genomes of chicory, endive, great burdock and yacon provide insights into Asteraceae palaeo-polyploidization history and plant inulin production.</title>
        <authorList>
            <person name="Fan W."/>
            <person name="Wang S."/>
            <person name="Wang H."/>
            <person name="Wang A."/>
            <person name="Jiang F."/>
            <person name="Liu H."/>
            <person name="Zhao H."/>
            <person name="Xu D."/>
            <person name="Zhang Y."/>
        </authorList>
    </citation>
    <scope>NUCLEOTIDE SEQUENCE [LARGE SCALE GENOMIC DNA]</scope>
    <source>
        <strain evidence="2">cv. Niubang</strain>
    </source>
</reference>
<dbReference type="EMBL" id="CM042058">
    <property type="protein sequence ID" value="KAI3684568.1"/>
    <property type="molecule type" value="Genomic_DNA"/>
</dbReference>
<proteinExistence type="predicted"/>
<evidence type="ECO:0000313" key="1">
    <source>
        <dbReference type="EMBL" id="KAI3684568.1"/>
    </source>
</evidence>
<gene>
    <name evidence="1" type="ORF">L6452_33792</name>
</gene>
<evidence type="ECO:0000313" key="2">
    <source>
        <dbReference type="Proteomes" id="UP001055879"/>
    </source>
</evidence>
<keyword evidence="2" id="KW-1185">Reference proteome</keyword>
<comment type="caution">
    <text evidence="1">The sequence shown here is derived from an EMBL/GenBank/DDBJ whole genome shotgun (WGS) entry which is preliminary data.</text>
</comment>